<dbReference type="PANTHER" id="PTHR13326:SF21">
    <property type="entry name" value="PSEUDOURIDYLATE SYNTHASE PUS7L"/>
    <property type="match status" value="1"/>
</dbReference>
<evidence type="ECO:0000256" key="1">
    <source>
        <dbReference type="ARBA" id="ARBA00007953"/>
    </source>
</evidence>
<dbReference type="GO" id="GO:0003723">
    <property type="term" value="F:RNA binding"/>
    <property type="evidence" value="ECO:0007669"/>
    <property type="project" value="InterPro"/>
</dbReference>
<dbReference type="PANTHER" id="PTHR13326">
    <property type="entry name" value="TRNA PSEUDOURIDINE SYNTHASE D"/>
    <property type="match status" value="1"/>
</dbReference>
<feature type="region of interest" description="Disordered" evidence="3">
    <location>
        <begin position="1"/>
        <end position="48"/>
    </location>
</feature>
<dbReference type="InterPro" id="IPR011760">
    <property type="entry name" value="PsdUridine_synth_TruD_insert"/>
</dbReference>
<sequence length="758" mass="86002">MPNAAGKMHSQRDRKRSHHSSSSRPYQRNDANKKRQRDPSWYQDKGYTDQETVPLQESSVGIYGFLTDAEGFLGNYKERYSDFIVHEIDAAHRLITLNALLQRSQSLAKTFQELVLSFLSTDSQHAQSDVKVVKMLNKKLSDVTQNRMQQEQKALEAYNHRTLVHMVTKELGNAQGEEFETFLNRVKAQNKLQNAQREQKTDVIKSKFDNIAPKEDDLVFYVSGLTEKKDRVQLHESIRRFGKKLIVAETITTAKNGKVIRVSRARVDATGKLQDEKRRDWPVNLPDYLQFVLYKQNKDTLSVISQIAGQLHIPVSTFAYAEIKEKRGITTQSCTAYRLRKERFQQLARSTERPLHEHPFIVGNVRYVSSKLVKESIWGNQFTIVIRSLSDVNACLSMDERVLKWTQAGFINFFGTHRFGSSRLLYSSIGRAILRKDFRQAIMMLLKPQEGEATKIRQAREHYRQHKDMSAALRMFPPFLVAERAVLEGLIKHGSEAYELAFQNVPQNLRVMYVESYQSYVWNQMASKRVAQDPVKAIIGDLVLQCPKSGTSVSGNVQSDDAARVFCLTEDNVSQYTLKDVVLPVPGFDVEYPKNDIGSAFKALLAKDGVYMNTWKPNAGVKCCYTLDGTYRLAVETPRKTVHKVVKYANATQSLVSTDVDHLTRKSGVDHPTSKQDAPEADKHALILEFALPADCDAMVALRELMKQKCEILTSSGKEWTKKSEAGEASTEKDKPSQSKPGKKAVSIGRPGFSLGRF</sequence>
<feature type="domain" description="TRUD" evidence="4">
    <location>
        <begin position="409"/>
        <end position="637"/>
    </location>
</feature>
<dbReference type="PROSITE" id="PS50984">
    <property type="entry name" value="TRUD"/>
    <property type="match status" value="1"/>
</dbReference>
<evidence type="ECO:0000256" key="2">
    <source>
        <dbReference type="ARBA" id="ARBA00023235"/>
    </source>
</evidence>
<dbReference type="PIRSF" id="PIRSF037016">
    <property type="entry name" value="Pseudouridin_synth_euk_prd"/>
    <property type="match status" value="1"/>
</dbReference>
<dbReference type="SUPFAM" id="SSF55120">
    <property type="entry name" value="Pseudouridine synthase"/>
    <property type="match status" value="1"/>
</dbReference>
<dbReference type="InParanoid" id="A0A024GC14"/>
<reference evidence="5 6" key="1">
    <citation type="submission" date="2012-05" db="EMBL/GenBank/DDBJ databases">
        <title>Recombination and specialization in a pathogen metapopulation.</title>
        <authorList>
            <person name="Gardiner A."/>
            <person name="Kemen E."/>
            <person name="Schultz-Larsen T."/>
            <person name="MacLean D."/>
            <person name="Van Oosterhout C."/>
            <person name="Jones J.D.G."/>
        </authorList>
    </citation>
    <scope>NUCLEOTIDE SEQUENCE [LARGE SCALE GENOMIC DNA]</scope>
    <source>
        <strain evidence="5 6">Ac Nc2</strain>
    </source>
</reference>
<dbReference type="NCBIfam" id="TIGR00094">
    <property type="entry name" value="tRNA_TruD_broad"/>
    <property type="match status" value="1"/>
</dbReference>
<dbReference type="CDD" id="cd02576">
    <property type="entry name" value="PseudoU_synth_ScPUS7"/>
    <property type="match status" value="1"/>
</dbReference>
<dbReference type="OrthoDB" id="447290at2759"/>
<comment type="caution">
    <text evidence="5">The sequence shown here is derived from an EMBL/GenBank/DDBJ whole genome shotgun (WGS) entry which is preliminary data.</text>
</comment>
<dbReference type="Gene3D" id="3.30.70.3160">
    <property type="match status" value="1"/>
</dbReference>
<organism evidence="5 6">
    <name type="scientific">Albugo candida</name>
    <dbReference type="NCBI Taxonomy" id="65357"/>
    <lineage>
        <taxon>Eukaryota</taxon>
        <taxon>Sar</taxon>
        <taxon>Stramenopiles</taxon>
        <taxon>Oomycota</taxon>
        <taxon>Peronosporomycetes</taxon>
        <taxon>Albuginales</taxon>
        <taxon>Albuginaceae</taxon>
        <taxon>Albugo</taxon>
    </lineage>
</organism>
<dbReference type="Proteomes" id="UP000053237">
    <property type="component" value="Unassembled WGS sequence"/>
</dbReference>
<comment type="similarity">
    <text evidence="1">Belongs to the pseudouridine synthase TruD family.</text>
</comment>
<dbReference type="AlphaFoldDB" id="A0A024GC14"/>
<evidence type="ECO:0000313" key="6">
    <source>
        <dbReference type="Proteomes" id="UP000053237"/>
    </source>
</evidence>
<dbReference type="InterPro" id="IPR001656">
    <property type="entry name" value="PsdUridine_synth_TruD"/>
</dbReference>
<dbReference type="InterPro" id="IPR042214">
    <property type="entry name" value="TruD_catalytic"/>
</dbReference>
<keyword evidence="6" id="KW-1185">Reference proteome</keyword>
<evidence type="ECO:0000313" key="5">
    <source>
        <dbReference type="EMBL" id="CCI44224.1"/>
    </source>
</evidence>
<dbReference type="InterPro" id="IPR020103">
    <property type="entry name" value="PsdUridine_synth_cat_dom_sf"/>
</dbReference>
<evidence type="ECO:0000256" key="3">
    <source>
        <dbReference type="SAM" id="MobiDB-lite"/>
    </source>
</evidence>
<evidence type="ECO:0000259" key="4">
    <source>
        <dbReference type="PROSITE" id="PS50984"/>
    </source>
</evidence>
<dbReference type="Gene3D" id="3.30.2350.20">
    <property type="entry name" value="TruD, catalytic domain"/>
    <property type="match status" value="1"/>
</dbReference>
<name>A0A024GC14_9STRA</name>
<feature type="compositionally biased region" description="Basic residues" evidence="3">
    <location>
        <begin position="12"/>
        <end position="21"/>
    </location>
</feature>
<dbReference type="GO" id="GO:0009982">
    <property type="term" value="F:pseudouridine synthase activity"/>
    <property type="evidence" value="ECO:0007669"/>
    <property type="project" value="InterPro"/>
</dbReference>
<dbReference type="Pfam" id="PF01142">
    <property type="entry name" value="TruD"/>
    <property type="match status" value="1"/>
</dbReference>
<dbReference type="GO" id="GO:0001522">
    <property type="term" value="P:pseudouridine synthesis"/>
    <property type="evidence" value="ECO:0007669"/>
    <property type="project" value="InterPro"/>
</dbReference>
<protein>
    <recommendedName>
        <fullName evidence="4">TRUD domain-containing protein</fullName>
    </recommendedName>
</protein>
<keyword evidence="2" id="KW-0413">Isomerase</keyword>
<feature type="region of interest" description="Disordered" evidence="3">
    <location>
        <begin position="717"/>
        <end position="758"/>
    </location>
</feature>
<dbReference type="STRING" id="65357.A0A024GC14"/>
<accession>A0A024GC14</accession>
<dbReference type="Gene3D" id="1.10.1510.30">
    <property type="match status" value="1"/>
</dbReference>
<proteinExistence type="inferred from homology"/>
<dbReference type="EMBL" id="CAIX01000064">
    <property type="protein sequence ID" value="CCI44224.1"/>
    <property type="molecule type" value="Genomic_DNA"/>
</dbReference>
<feature type="compositionally biased region" description="Basic and acidic residues" evidence="3">
    <location>
        <begin position="719"/>
        <end position="737"/>
    </location>
</feature>
<dbReference type="GO" id="GO:0005634">
    <property type="term" value="C:nucleus"/>
    <property type="evidence" value="ECO:0007669"/>
    <property type="project" value="TreeGrafter"/>
</dbReference>
<gene>
    <name evidence="5" type="ORF">BN9_050080</name>
</gene>